<reference evidence="4 5" key="1">
    <citation type="submission" date="2018-08" db="EMBL/GenBank/DDBJ databases">
        <title>A genome reference for cultivated species of the human gut microbiota.</title>
        <authorList>
            <person name="Zou Y."/>
            <person name="Xue W."/>
            <person name="Luo G."/>
        </authorList>
    </citation>
    <scope>NUCLEOTIDE SEQUENCE [LARGE SCALE GENOMIC DNA]</scope>
    <source>
        <strain evidence="3 6">AF31-17AC</strain>
        <strain evidence="2 5">AF45-14BH</strain>
        <strain evidence="1 4">TM10-1AC</strain>
    </source>
</reference>
<name>A0A374MPF8_9FIRM</name>
<sequence>MLGILRKELVGNIVSFYELDEIMIKHGYQSELAWINDEGLWDDILKDKNICYKIPDSDEHFVISFEIESEPNLDEENASCALINVVSVEIQ</sequence>
<evidence type="ECO:0000313" key="4">
    <source>
        <dbReference type="Proteomes" id="UP000262524"/>
    </source>
</evidence>
<evidence type="ECO:0000313" key="3">
    <source>
        <dbReference type="EMBL" id="RHN16184.1"/>
    </source>
</evidence>
<evidence type="ECO:0000313" key="2">
    <source>
        <dbReference type="EMBL" id="RHK35459.1"/>
    </source>
</evidence>
<protein>
    <submittedName>
        <fullName evidence="1">Uncharacterized protein</fullName>
    </submittedName>
</protein>
<evidence type="ECO:0000313" key="1">
    <source>
        <dbReference type="EMBL" id="RGI73349.1"/>
    </source>
</evidence>
<gene>
    <name evidence="2" type="ORF">DW068_13575</name>
    <name evidence="3" type="ORF">DWZ29_03505</name>
    <name evidence="1" type="ORF">DXD91_16420</name>
</gene>
<proteinExistence type="predicted"/>
<evidence type="ECO:0000313" key="5">
    <source>
        <dbReference type="Proteomes" id="UP000283497"/>
    </source>
</evidence>
<dbReference type="EMBL" id="QSOE01000248">
    <property type="protein sequence ID" value="RGI73349.1"/>
    <property type="molecule type" value="Genomic_DNA"/>
</dbReference>
<dbReference type="EMBL" id="QRQO01000006">
    <property type="protein sequence ID" value="RHN16184.1"/>
    <property type="molecule type" value="Genomic_DNA"/>
</dbReference>
<comment type="caution">
    <text evidence="1">The sequence shown here is derived from an EMBL/GenBank/DDBJ whole genome shotgun (WGS) entry which is preliminary data.</text>
</comment>
<dbReference type="Proteomes" id="UP000283700">
    <property type="component" value="Unassembled WGS sequence"/>
</dbReference>
<dbReference type="RefSeq" id="WP_117983852.1">
    <property type="nucleotide sequence ID" value="NZ_QRNJ01000064.1"/>
</dbReference>
<dbReference type="Proteomes" id="UP000283497">
    <property type="component" value="Unassembled WGS sequence"/>
</dbReference>
<organism evidence="1 4">
    <name type="scientific">Anaerobutyricum hallii</name>
    <dbReference type="NCBI Taxonomy" id="39488"/>
    <lineage>
        <taxon>Bacteria</taxon>
        <taxon>Bacillati</taxon>
        <taxon>Bacillota</taxon>
        <taxon>Clostridia</taxon>
        <taxon>Lachnospirales</taxon>
        <taxon>Lachnospiraceae</taxon>
        <taxon>Anaerobutyricum</taxon>
    </lineage>
</organism>
<dbReference type="Proteomes" id="UP000262524">
    <property type="component" value="Unassembled WGS sequence"/>
</dbReference>
<dbReference type="EMBL" id="QRNJ01000064">
    <property type="protein sequence ID" value="RHK35459.1"/>
    <property type="molecule type" value="Genomic_DNA"/>
</dbReference>
<accession>A0A374MPF8</accession>
<evidence type="ECO:0000313" key="6">
    <source>
        <dbReference type="Proteomes" id="UP000283700"/>
    </source>
</evidence>
<dbReference type="AlphaFoldDB" id="A0A374MPF8"/>